<feature type="region of interest" description="Disordered" evidence="1">
    <location>
        <begin position="20"/>
        <end position="50"/>
    </location>
</feature>
<accession>A0A1Y4SY61</accession>
<evidence type="ECO:0000313" key="4">
    <source>
        <dbReference type="Proteomes" id="UP000195305"/>
    </source>
</evidence>
<evidence type="ECO:0000313" key="3">
    <source>
        <dbReference type="EMBL" id="OUQ34824.1"/>
    </source>
</evidence>
<evidence type="ECO:0008006" key="5">
    <source>
        <dbReference type="Google" id="ProtNLM"/>
    </source>
</evidence>
<dbReference type="OrthoDB" id="1643891at2"/>
<dbReference type="Proteomes" id="UP000195305">
    <property type="component" value="Unassembled WGS sequence"/>
</dbReference>
<keyword evidence="2" id="KW-0732">Signal</keyword>
<keyword evidence="4" id="KW-1185">Reference proteome</keyword>
<evidence type="ECO:0000256" key="2">
    <source>
        <dbReference type="SAM" id="SignalP"/>
    </source>
</evidence>
<protein>
    <recommendedName>
        <fullName evidence="5">Lipoprotein</fullName>
    </recommendedName>
</protein>
<name>A0A1Y4SY61_9FIRM</name>
<feature type="chain" id="PRO_5038332841" description="Lipoprotein" evidence="2">
    <location>
        <begin position="20"/>
        <end position="147"/>
    </location>
</feature>
<dbReference type="AlphaFoldDB" id="A0A1Y4SY61"/>
<proteinExistence type="predicted"/>
<dbReference type="PROSITE" id="PS51257">
    <property type="entry name" value="PROKAR_LIPOPROTEIN"/>
    <property type="match status" value="1"/>
</dbReference>
<dbReference type="EMBL" id="NFLJ01000013">
    <property type="protein sequence ID" value="OUQ34824.1"/>
    <property type="molecule type" value="Genomic_DNA"/>
</dbReference>
<comment type="caution">
    <text evidence="3">The sequence shown here is derived from an EMBL/GenBank/DDBJ whole genome shotgun (WGS) entry which is preliminary data.</text>
</comment>
<reference evidence="3 4" key="1">
    <citation type="journal article" date="2018" name="BMC Genomics">
        <title>Whole genome sequencing and function prediction of 133 gut anaerobes isolated from chicken caecum in pure cultures.</title>
        <authorList>
            <person name="Medvecky M."/>
            <person name="Cejkova D."/>
            <person name="Polansky O."/>
            <person name="Karasova D."/>
            <person name="Kubasova T."/>
            <person name="Cizek A."/>
            <person name="Rychlik I."/>
        </authorList>
    </citation>
    <scope>NUCLEOTIDE SEQUENCE [LARGE SCALE GENOMIC DNA]</scope>
    <source>
        <strain evidence="3 4">An13</strain>
    </source>
</reference>
<organism evidence="3 4">
    <name type="scientific">Massilimicrobiota timonensis</name>
    <dbReference type="NCBI Taxonomy" id="1776392"/>
    <lineage>
        <taxon>Bacteria</taxon>
        <taxon>Bacillati</taxon>
        <taxon>Bacillota</taxon>
        <taxon>Erysipelotrichia</taxon>
        <taxon>Erysipelotrichales</taxon>
        <taxon>Erysipelotrichaceae</taxon>
        <taxon>Massilimicrobiota</taxon>
    </lineage>
</organism>
<dbReference type="RefSeq" id="WP_087357834.1">
    <property type="nucleotide sequence ID" value="NZ_AP031415.1"/>
</dbReference>
<gene>
    <name evidence="3" type="ORF">B5E75_05815</name>
</gene>
<feature type="compositionally biased region" description="Polar residues" evidence="1">
    <location>
        <begin position="20"/>
        <end position="33"/>
    </location>
</feature>
<feature type="compositionally biased region" description="Low complexity" evidence="1">
    <location>
        <begin position="34"/>
        <end position="49"/>
    </location>
</feature>
<evidence type="ECO:0000256" key="1">
    <source>
        <dbReference type="SAM" id="MobiDB-lite"/>
    </source>
</evidence>
<feature type="signal peptide" evidence="2">
    <location>
        <begin position="1"/>
        <end position="19"/>
    </location>
</feature>
<sequence length="147" mass="16583">MKKILALLLCMTVFTGCSSQTDTSDDTANNNRSTDNVTENENNNNTPTNKTDDWYAQFENGLKEGNIDYSSKNVLDATNVGGVEGYRYVTDNGNIDVYRYEDGDEFERIMDEKTIGDDKKKVEVNDHMVIVSDGLSEDVLDIFRNLK</sequence>